<dbReference type="PANTHER" id="PTHR30480">
    <property type="entry name" value="BETA-HEXOSAMINIDASE-RELATED"/>
    <property type="match status" value="1"/>
</dbReference>
<gene>
    <name evidence="8" type="ORF">WDU96_08260</name>
</gene>
<keyword evidence="5" id="KW-0326">Glycosidase</keyword>
<evidence type="ECO:0000256" key="6">
    <source>
        <dbReference type="SAM" id="SignalP"/>
    </source>
</evidence>
<evidence type="ECO:0000256" key="4">
    <source>
        <dbReference type="ARBA" id="ARBA00022801"/>
    </source>
</evidence>
<dbReference type="InterPro" id="IPR001764">
    <property type="entry name" value="Glyco_hydro_3_N"/>
</dbReference>
<dbReference type="RefSeq" id="WP_337338018.1">
    <property type="nucleotide sequence ID" value="NZ_JBBDGL010000002.1"/>
</dbReference>
<comment type="catalytic activity">
    <reaction evidence="1">
        <text>Hydrolysis of terminal non-reducing N-acetyl-D-hexosamine residues in N-acetyl-beta-D-hexosaminides.</text>
        <dbReference type="EC" id="3.2.1.52"/>
    </reaction>
</comment>
<dbReference type="PANTHER" id="PTHR30480:SF13">
    <property type="entry name" value="BETA-HEXOSAMINIDASE"/>
    <property type="match status" value="1"/>
</dbReference>
<feature type="domain" description="Glycoside hydrolase family 3 N-terminal" evidence="7">
    <location>
        <begin position="59"/>
        <end position="374"/>
    </location>
</feature>
<accession>A0ABU8LUP3</accession>
<evidence type="ECO:0000259" key="7">
    <source>
        <dbReference type="Pfam" id="PF00933"/>
    </source>
</evidence>
<evidence type="ECO:0000313" key="9">
    <source>
        <dbReference type="Proteomes" id="UP001368654"/>
    </source>
</evidence>
<protein>
    <recommendedName>
        <fullName evidence="3">beta-N-acetylhexosaminidase</fullName>
        <ecNumber evidence="3">3.2.1.52</ecNumber>
    </recommendedName>
</protein>
<dbReference type="EC" id="3.2.1.52" evidence="3"/>
<evidence type="ECO:0000256" key="2">
    <source>
        <dbReference type="ARBA" id="ARBA00005336"/>
    </source>
</evidence>
<evidence type="ECO:0000313" key="8">
    <source>
        <dbReference type="EMBL" id="MEJ1155588.1"/>
    </source>
</evidence>
<feature type="chain" id="PRO_5046867179" description="beta-N-acetylhexosaminidase" evidence="6">
    <location>
        <begin position="19"/>
        <end position="396"/>
    </location>
</feature>
<comment type="caution">
    <text evidence="8">The sequence shown here is derived from an EMBL/GenBank/DDBJ whole genome shotgun (WGS) entry which is preliminary data.</text>
</comment>
<dbReference type="GO" id="GO:0016787">
    <property type="term" value="F:hydrolase activity"/>
    <property type="evidence" value="ECO:0007669"/>
    <property type="project" value="UniProtKB-KW"/>
</dbReference>
<evidence type="ECO:0000256" key="5">
    <source>
        <dbReference type="ARBA" id="ARBA00023295"/>
    </source>
</evidence>
<keyword evidence="9" id="KW-1185">Reference proteome</keyword>
<dbReference type="InterPro" id="IPR036962">
    <property type="entry name" value="Glyco_hydro_3_N_sf"/>
</dbReference>
<dbReference type="Proteomes" id="UP001368654">
    <property type="component" value="Unassembled WGS sequence"/>
</dbReference>
<name>A0ABU8LUP3_9MICO</name>
<dbReference type="SUPFAM" id="SSF51445">
    <property type="entry name" value="(Trans)glycosidases"/>
    <property type="match status" value="1"/>
</dbReference>
<keyword evidence="6" id="KW-0732">Signal</keyword>
<dbReference type="Gene3D" id="3.20.20.300">
    <property type="entry name" value="Glycoside hydrolase, family 3, N-terminal domain"/>
    <property type="match status" value="1"/>
</dbReference>
<dbReference type="Pfam" id="PF00933">
    <property type="entry name" value="Glyco_hydro_3"/>
    <property type="match status" value="1"/>
</dbReference>
<comment type="similarity">
    <text evidence="2">Belongs to the glycosyl hydrolase 3 family.</text>
</comment>
<proteinExistence type="inferred from homology"/>
<dbReference type="InterPro" id="IPR017853">
    <property type="entry name" value="GH"/>
</dbReference>
<evidence type="ECO:0000256" key="1">
    <source>
        <dbReference type="ARBA" id="ARBA00001231"/>
    </source>
</evidence>
<reference evidence="8 9" key="1">
    <citation type="submission" date="2024-02" db="EMBL/GenBank/DDBJ databases">
        <authorList>
            <person name="Saticioglu I.B."/>
        </authorList>
    </citation>
    <scope>NUCLEOTIDE SEQUENCE [LARGE SCALE GENOMIC DNA]</scope>
    <source>
        <strain evidence="8 9">Mu-86</strain>
    </source>
</reference>
<feature type="signal peptide" evidence="6">
    <location>
        <begin position="1"/>
        <end position="18"/>
    </location>
</feature>
<organism evidence="8 9">
    <name type="scientific">Microbacterium marmarense</name>
    <dbReference type="NCBI Taxonomy" id="3122051"/>
    <lineage>
        <taxon>Bacteria</taxon>
        <taxon>Bacillati</taxon>
        <taxon>Actinomycetota</taxon>
        <taxon>Actinomycetes</taxon>
        <taxon>Micrococcales</taxon>
        <taxon>Microbacteriaceae</taxon>
        <taxon>Microbacterium</taxon>
    </lineage>
</organism>
<evidence type="ECO:0000256" key="3">
    <source>
        <dbReference type="ARBA" id="ARBA00012663"/>
    </source>
</evidence>
<sequence>MLLVTIAGCAFAPATAFAGPTSGTDTEGDAAAAGIVRVEPATANMIAEAATARVAAMTVEEKAASVVMGHLPSTDAATLSAYMNDTDIGGFIMMGANVPSSEQSLRALTASLTVDPAFAPLLAIDQEGGDVSRLPWDDFPSALTLKNDPVEAAYDAFSGRGGLVLRAGIGINFGVVADETDDPDMFIYRRVLGTTASSAASRVAAAVSGESATTMSTLKHFPGHGAAPGDSHAGIPETKMSLTQWRDTDAVPFQAGIDAGAPLLMFGHLRYSEIDSKPATLSAKWHDIAREELGFAGVAITDDLGMLEASGIADYADPVSNAVEALIAGNDMVLTLLNSDESTAPRIVSGIVAATEDGTLSMERLEEASQRVAALRLEISGDGRGLFPCEDCNPLD</sequence>
<keyword evidence="4 8" id="KW-0378">Hydrolase</keyword>
<dbReference type="EMBL" id="JBBDGL010000002">
    <property type="protein sequence ID" value="MEJ1155588.1"/>
    <property type="molecule type" value="Genomic_DNA"/>
</dbReference>
<dbReference type="InterPro" id="IPR050226">
    <property type="entry name" value="NagZ_Beta-hexosaminidase"/>
</dbReference>